<proteinExistence type="predicted"/>
<dbReference type="Gene3D" id="1.10.287.470">
    <property type="entry name" value="Helix hairpin bin"/>
    <property type="match status" value="1"/>
</dbReference>
<feature type="domain" description="Multidrug resistance protein MdtA-like alpha-helical hairpin" evidence="8">
    <location>
        <begin position="159"/>
        <end position="233"/>
    </location>
</feature>
<evidence type="ECO:0000256" key="3">
    <source>
        <dbReference type="ARBA" id="ARBA00022989"/>
    </source>
</evidence>
<dbReference type="InterPro" id="IPR050739">
    <property type="entry name" value="MFP"/>
</dbReference>
<dbReference type="EMBL" id="JACCCW010000002">
    <property type="protein sequence ID" value="NYF79980.1"/>
    <property type="molecule type" value="Genomic_DNA"/>
</dbReference>
<evidence type="ECO:0000256" key="4">
    <source>
        <dbReference type="ARBA" id="ARBA00023136"/>
    </source>
</evidence>
<keyword evidence="5" id="KW-0175">Coiled coil</keyword>
<dbReference type="AlphaFoldDB" id="A0A7Y9PHT2"/>
<dbReference type="PANTHER" id="PTHR30386:SF26">
    <property type="entry name" value="TRANSPORT PROTEIN COMB"/>
    <property type="match status" value="1"/>
</dbReference>
<keyword evidence="2 7" id="KW-0812">Transmembrane</keyword>
<accession>A0A7Y9PHT2</accession>
<dbReference type="Pfam" id="PF25990">
    <property type="entry name" value="Beta-barrel_YknX"/>
    <property type="match status" value="1"/>
</dbReference>
<evidence type="ECO:0000256" key="2">
    <source>
        <dbReference type="ARBA" id="ARBA00022692"/>
    </source>
</evidence>
<evidence type="ECO:0000313" key="11">
    <source>
        <dbReference type="EMBL" id="NYF79980.1"/>
    </source>
</evidence>
<keyword evidence="12" id="KW-1185">Reference proteome</keyword>
<dbReference type="InterPro" id="IPR058625">
    <property type="entry name" value="MdtA-like_BSH"/>
</dbReference>
<dbReference type="InterPro" id="IPR058636">
    <property type="entry name" value="Beta-barrel_YknX"/>
</dbReference>
<dbReference type="PANTHER" id="PTHR30386">
    <property type="entry name" value="MEMBRANE FUSION SUBUNIT OF EMRAB-TOLC MULTIDRUG EFFLUX PUMP"/>
    <property type="match status" value="1"/>
</dbReference>
<feature type="transmembrane region" description="Helical" evidence="7">
    <location>
        <begin position="30"/>
        <end position="48"/>
    </location>
</feature>
<dbReference type="RefSeq" id="WP_179491022.1">
    <property type="nucleotide sequence ID" value="NZ_JACCCW010000002.1"/>
</dbReference>
<evidence type="ECO:0000256" key="5">
    <source>
        <dbReference type="SAM" id="Coils"/>
    </source>
</evidence>
<keyword evidence="3 7" id="KW-1133">Transmembrane helix</keyword>
<comment type="caution">
    <text evidence="11">The sequence shown here is derived from an EMBL/GenBank/DDBJ whole genome shotgun (WGS) entry which is preliminary data.</text>
</comment>
<gene>
    <name evidence="11" type="ORF">HDF17_002300</name>
</gene>
<evidence type="ECO:0000259" key="8">
    <source>
        <dbReference type="Pfam" id="PF25876"/>
    </source>
</evidence>
<dbReference type="GO" id="GO:0055085">
    <property type="term" value="P:transmembrane transport"/>
    <property type="evidence" value="ECO:0007669"/>
    <property type="project" value="InterPro"/>
</dbReference>
<dbReference type="Proteomes" id="UP000589520">
    <property type="component" value="Unassembled WGS sequence"/>
</dbReference>
<evidence type="ECO:0000259" key="9">
    <source>
        <dbReference type="Pfam" id="PF25917"/>
    </source>
</evidence>
<feature type="domain" description="Multidrug resistance protein MdtA-like barrel-sandwich hybrid" evidence="9">
    <location>
        <begin position="67"/>
        <end position="311"/>
    </location>
</feature>
<dbReference type="GO" id="GO:0016020">
    <property type="term" value="C:membrane"/>
    <property type="evidence" value="ECO:0007669"/>
    <property type="project" value="UniProtKB-SubCell"/>
</dbReference>
<comment type="subcellular location">
    <subcellularLocation>
        <location evidence="1">Membrane</location>
        <topology evidence="1">Single-pass membrane protein</topology>
    </subcellularLocation>
</comment>
<reference evidence="11 12" key="1">
    <citation type="submission" date="2020-07" db="EMBL/GenBank/DDBJ databases">
        <title>Genomic Encyclopedia of Type Strains, Phase IV (KMG-V): Genome sequencing to study the core and pangenomes of soil and plant-associated prokaryotes.</title>
        <authorList>
            <person name="Whitman W."/>
        </authorList>
    </citation>
    <scope>NUCLEOTIDE SEQUENCE [LARGE SCALE GENOMIC DNA]</scope>
    <source>
        <strain evidence="11 12">X4EP2</strain>
    </source>
</reference>
<evidence type="ECO:0000256" key="6">
    <source>
        <dbReference type="SAM" id="MobiDB-lite"/>
    </source>
</evidence>
<name>A0A7Y9PHT2_9BACT</name>
<feature type="region of interest" description="Disordered" evidence="6">
    <location>
        <begin position="1"/>
        <end position="21"/>
    </location>
</feature>
<evidence type="ECO:0000313" key="12">
    <source>
        <dbReference type="Proteomes" id="UP000589520"/>
    </source>
</evidence>
<dbReference type="InterPro" id="IPR058624">
    <property type="entry name" value="MdtA-like_HH"/>
</dbReference>
<keyword evidence="4 7" id="KW-0472">Membrane</keyword>
<dbReference type="Gene3D" id="2.40.50.100">
    <property type="match status" value="1"/>
</dbReference>
<dbReference type="SUPFAM" id="SSF111369">
    <property type="entry name" value="HlyD-like secretion proteins"/>
    <property type="match status" value="3"/>
</dbReference>
<evidence type="ECO:0000259" key="10">
    <source>
        <dbReference type="Pfam" id="PF25990"/>
    </source>
</evidence>
<evidence type="ECO:0000256" key="7">
    <source>
        <dbReference type="SAM" id="Phobius"/>
    </source>
</evidence>
<evidence type="ECO:0000256" key="1">
    <source>
        <dbReference type="ARBA" id="ARBA00004167"/>
    </source>
</evidence>
<sequence>MADQSEQQQSKKDENNNEIEPAEKKSRRRFIIIAVVILLVLIAGLFYWHSTYSEDTDDAQVDGDLYQVSSRITGQVIKVYVEDNQKVEAGAPIADIDPKDYQVALEQAQATLASSQAAYLQADVNVPITNVSSRTDISTSGSAVLSAQAAIAQAQKQAQAASARVDQAKANAVKSRLDVERYTPLVQKDVISKQQYDAAVATDAGNTAAVLDAQATLLAQQAAVSQADEKLAQARSTASQSRSNGPQLVRVQQALANSQLARVKEAQAQVDQATLNLSYAHITAPVTGIVSKKNVVVGANLSIGQDLLTIVPLTNLWVTANFKETQLDKMKSGQNVTIKVDALGGRKFSGKVTQIGGATGSKLSLFPPENATGNYVKVVQRIPVRIDFTNLQQEDGDYALRPGFSVTPEVAVK</sequence>
<organism evidence="11 12">
    <name type="scientific">Granulicella arctica</name>
    <dbReference type="NCBI Taxonomy" id="940613"/>
    <lineage>
        <taxon>Bacteria</taxon>
        <taxon>Pseudomonadati</taxon>
        <taxon>Acidobacteriota</taxon>
        <taxon>Terriglobia</taxon>
        <taxon>Terriglobales</taxon>
        <taxon>Acidobacteriaceae</taxon>
        <taxon>Granulicella</taxon>
    </lineage>
</organism>
<feature type="coiled-coil region" evidence="5">
    <location>
        <begin position="144"/>
        <end position="171"/>
    </location>
</feature>
<dbReference type="Gene3D" id="2.40.30.170">
    <property type="match status" value="1"/>
</dbReference>
<feature type="domain" description="YknX-like beta-barrel" evidence="10">
    <location>
        <begin position="318"/>
        <end position="407"/>
    </location>
</feature>
<dbReference type="PRINTS" id="PR01490">
    <property type="entry name" value="RTXTOXIND"/>
</dbReference>
<dbReference type="Pfam" id="PF25876">
    <property type="entry name" value="HH_MFP_RND"/>
    <property type="match status" value="1"/>
</dbReference>
<protein>
    <submittedName>
        <fullName evidence="11">Membrane fusion protein (Multidrug efflux system)</fullName>
    </submittedName>
</protein>
<dbReference type="Pfam" id="PF25917">
    <property type="entry name" value="BSH_RND"/>
    <property type="match status" value="1"/>
</dbReference>